<dbReference type="GO" id="GO:0016740">
    <property type="term" value="F:transferase activity"/>
    <property type="evidence" value="ECO:0007669"/>
    <property type="project" value="InterPro"/>
</dbReference>
<dbReference type="SUPFAM" id="SSF52151">
    <property type="entry name" value="FabD/lysophospholipase-like"/>
    <property type="match status" value="1"/>
</dbReference>
<gene>
    <name evidence="2" type="ORF">PGLA1383_LOCUS23978</name>
</gene>
<dbReference type="AlphaFoldDB" id="A0A813F695"/>
<dbReference type="Proteomes" id="UP000654075">
    <property type="component" value="Unassembled WGS sequence"/>
</dbReference>
<evidence type="ECO:0000256" key="1">
    <source>
        <dbReference type="SAM" id="MobiDB-lite"/>
    </source>
</evidence>
<accession>A0A813F695</accession>
<dbReference type="PANTHER" id="PTHR47170:SF2">
    <property type="entry name" value="MALONYL-COA:ACP TRANSACYLASE (MAT) DOMAIN-CONTAINING PROTEIN"/>
    <property type="match status" value="1"/>
</dbReference>
<feature type="compositionally biased region" description="Low complexity" evidence="1">
    <location>
        <begin position="1"/>
        <end position="13"/>
    </location>
</feature>
<dbReference type="PANTHER" id="PTHR47170">
    <property type="entry name" value="MALONYL-COA ACP TRANSACYLASE, ACP-BINDING"/>
    <property type="match status" value="1"/>
</dbReference>
<protein>
    <submittedName>
        <fullName evidence="2">Uncharacterized protein</fullName>
    </submittedName>
</protein>
<dbReference type="InterPro" id="IPR016035">
    <property type="entry name" value="Acyl_Trfase/lysoPLipase"/>
</dbReference>
<keyword evidence="3" id="KW-1185">Reference proteome</keyword>
<evidence type="ECO:0000313" key="2">
    <source>
        <dbReference type="EMBL" id="CAE8605927.1"/>
    </source>
</evidence>
<dbReference type="InterPro" id="IPR001227">
    <property type="entry name" value="Ac_transferase_dom_sf"/>
</dbReference>
<dbReference type="OMA" id="EDIFECG"/>
<dbReference type="OrthoDB" id="427840at2759"/>
<feature type="non-terminal residue" evidence="2">
    <location>
        <position position="1"/>
    </location>
</feature>
<sequence>QQPQQQPQQQQQQLPTVTTSRSAQAKLQEVLPRMSRPRSKVFMNASGRPVDWDTEPQEICHLLGQQLTSPVRWKDCVEGMISDGVEDIFECGPMKQLKAMMKRIDNDAWSRTSNVEV</sequence>
<evidence type="ECO:0000313" key="3">
    <source>
        <dbReference type="Proteomes" id="UP000654075"/>
    </source>
</evidence>
<proteinExistence type="predicted"/>
<reference evidence="2" key="1">
    <citation type="submission" date="2021-02" db="EMBL/GenBank/DDBJ databases">
        <authorList>
            <person name="Dougan E. K."/>
            <person name="Rhodes N."/>
            <person name="Thang M."/>
            <person name="Chan C."/>
        </authorList>
    </citation>
    <scope>NUCLEOTIDE SEQUENCE</scope>
</reference>
<feature type="region of interest" description="Disordered" evidence="1">
    <location>
        <begin position="1"/>
        <end position="39"/>
    </location>
</feature>
<dbReference type="EMBL" id="CAJNNV010018459">
    <property type="protein sequence ID" value="CAE8605927.1"/>
    <property type="molecule type" value="Genomic_DNA"/>
</dbReference>
<comment type="caution">
    <text evidence="2">The sequence shown here is derived from an EMBL/GenBank/DDBJ whole genome shotgun (WGS) entry which is preliminary data.</text>
</comment>
<organism evidence="2 3">
    <name type="scientific">Polarella glacialis</name>
    <name type="common">Dinoflagellate</name>
    <dbReference type="NCBI Taxonomy" id="89957"/>
    <lineage>
        <taxon>Eukaryota</taxon>
        <taxon>Sar</taxon>
        <taxon>Alveolata</taxon>
        <taxon>Dinophyceae</taxon>
        <taxon>Suessiales</taxon>
        <taxon>Suessiaceae</taxon>
        <taxon>Polarella</taxon>
    </lineage>
</organism>
<dbReference type="InterPro" id="IPR052760">
    <property type="entry name" value="Mitochondrial_malonyltrans"/>
</dbReference>
<dbReference type="Gene3D" id="3.40.366.10">
    <property type="entry name" value="Malonyl-Coenzyme A Acyl Carrier Protein, domain 2"/>
    <property type="match status" value="1"/>
</dbReference>
<name>A0A813F695_POLGL</name>
<feature type="compositionally biased region" description="Polar residues" evidence="1">
    <location>
        <begin position="14"/>
        <end position="25"/>
    </location>
</feature>